<name>A0A918C3C1_9ACTN</name>
<evidence type="ECO:0000256" key="1">
    <source>
        <dbReference type="SAM" id="Phobius"/>
    </source>
</evidence>
<sequence>MTAAVEEQDLELGLQELETLEAPGWVTIGGFSAGVSAAASAAVISATIVT</sequence>
<feature type="transmembrane region" description="Helical" evidence="1">
    <location>
        <begin position="25"/>
        <end position="49"/>
    </location>
</feature>
<dbReference type="NCBIfam" id="NF041808">
    <property type="entry name" value="daptide_123"/>
    <property type="match status" value="1"/>
</dbReference>
<reference evidence="2" key="2">
    <citation type="submission" date="2020-09" db="EMBL/GenBank/DDBJ databases">
        <authorList>
            <person name="Sun Q."/>
            <person name="Ohkuma M."/>
        </authorList>
    </citation>
    <scope>NUCLEOTIDE SEQUENCE</scope>
    <source>
        <strain evidence="2">JCM 4403</strain>
    </source>
</reference>
<dbReference type="AlphaFoldDB" id="A0A918C3C1"/>
<reference evidence="2" key="1">
    <citation type="journal article" date="2014" name="Int. J. Syst. Evol. Microbiol.">
        <title>Complete genome sequence of Corynebacterium casei LMG S-19264T (=DSM 44701T), isolated from a smear-ripened cheese.</title>
        <authorList>
            <consortium name="US DOE Joint Genome Institute (JGI-PGF)"/>
            <person name="Walter F."/>
            <person name="Albersmeier A."/>
            <person name="Kalinowski J."/>
            <person name="Ruckert C."/>
        </authorList>
    </citation>
    <scope>NUCLEOTIDE SEQUENCE</scope>
    <source>
        <strain evidence="2">JCM 4403</strain>
    </source>
</reference>
<organism evidence="2 3">
    <name type="scientific">Streptomyces pilosus</name>
    <dbReference type="NCBI Taxonomy" id="28893"/>
    <lineage>
        <taxon>Bacteria</taxon>
        <taxon>Bacillati</taxon>
        <taxon>Actinomycetota</taxon>
        <taxon>Actinomycetes</taxon>
        <taxon>Kitasatosporales</taxon>
        <taxon>Streptomycetaceae</taxon>
        <taxon>Streptomyces</taxon>
    </lineage>
</organism>
<evidence type="ECO:0000313" key="3">
    <source>
        <dbReference type="Proteomes" id="UP000656732"/>
    </source>
</evidence>
<keyword evidence="1" id="KW-0472">Membrane</keyword>
<comment type="caution">
    <text evidence="2">The sequence shown here is derived from an EMBL/GenBank/DDBJ whole genome shotgun (WGS) entry which is preliminary data.</text>
</comment>
<dbReference type="EMBL" id="BMTU01000015">
    <property type="protein sequence ID" value="GGR01862.1"/>
    <property type="molecule type" value="Genomic_DNA"/>
</dbReference>
<keyword evidence="1" id="KW-1133">Transmembrane helix</keyword>
<protein>
    <submittedName>
        <fullName evidence="2">Uncharacterized protein</fullName>
    </submittedName>
</protein>
<accession>A0A918C3C1</accession>
<gene>
    <name evidence="2" type="ORF">GCM10010280_57250</name>
</gene>
<evidence type="ECO:0000313" key="2">
    <source>
        <dbReference type="EMBL" id="GGR01862.1"/>
    </source>
</evidence>
<keyword evidence="1" id="KW-0812">Transmembrane</keyword>
<proteinExistence type="predicted"/>
<dbReference type="Proteomes" id="UP000656732">
    <property type="component" value="Unassembled WGS sequence"/>
</dbReference>
<keyword evidence="3" id="KW-1185">Reference proteome</keyword>